<dbReference type="Gene3D" id="1.20.950.20">
    <property type="entry name" value="Transmembrane di-heme cytochromes, Chain C"/>
    <property type="match status" value="1"/>
</dbReference>
<dbReference type="RefSeq" id="WP_093162493.1">
    <property type="nucleotide sequence ID" value="NZ_FNEK01000067.1"/>
</dbReference>
<keyword evidence="2" id="KW-1003">Cell membrane</keyword>
<dbReference type="SUPFAM" id="SSF81342">
    <property type="entry name" value="Transmembrane di-heme cytochromes"/>
    <property type="match status" value="1"/>
</dbReference>
<dbReference type="STRING" id="571298.SAMN04488026_106717"/>
<keyword evidence="4 6" id="KW-1133">Transmembrane helix</keyword>
<evidence type="ECO:0000256" key="4">
    <source>
        <dbReference type="ARBA" id="ARBA00022989"/>
    </source>
</evidence>
<dbReference type="GO" id="GO:0009055">
    <property type="term" value="F:electron transfer activity"/>
    <property type="evidence" value="ECO:0007669"/>
    <property type="project" value="InterPro"/>
</dbReference>
<sequence length="212" mass="23625">MTDRSPEPLHRIRLWDPLVRIFHWVLATCVIVTWLWGQINPTGYLTLHFWLGYTVIGLLVFRVIWGLVGPWPARFVHFLYGPSAYARYIAGMPKRKPSRWPGHNPVGGLSVYLLLGVLALQVVSGLFADPEDFINAGPLADDFPGMVKLGTEIHHALAPVILLLVLLHLGAIAFYKVWKGENLVPSMIHGKKVVKGDVPADRIIEAVTEEAA</sequence>
<accession>A0A1G9H951</accession>
<dbReference type="InterPro" id="IPR011577">
    <property type="entry name" value="Cyt_b561_bac/Ni-Hgenase"/>
</dbReference>
<proteinExistence type="predicted"/>
<evidence type="ECO:0000256" key="6">
    <source>
        <dbReference type="SAM" id="Phobius"/>
    </source>
</evidence>
<dbReference type="InterPro" id="IPR051542">
    <property type="entry name" value="Hydrogenase_cytochrome"/>
</dbReference>
<evidence type="ECO:0000256" key="5">
    <source>
        <dbReference type="ARBA" id="ARBA00023136"/>
    </source>
</evidence>
<dbReference type="GO" id="GO:0020037">
    <property type="term" value="F:heme binding"/>
    <property type="evidence" value="ECO:0007669"/>
    <property type="project" value="TreeGrafter"/>
</dbReference>
<keyword evidence="9" id="KW-1185">Reference proteome</keyword>
<evidence type="ECO:0000313" key="8">
    <source>
        <dbReference type="EMBL" id="SDL09470.1"/>
    </source>
</evidence>
<dbReference type="Pfam" id="PF01292">
    <property type="entry name" value="Ni_hydr_CYTB"/>
    <property type="match status" value="1"/>
</dbReference>
<dbReference type="EMBL" id="FNEK01000067">
    <property type="protein sequence ID" value="SDL09470.1"/>
    <property type="molecule type" value="Genomic_DNA"/>
</dbReference>
<dbReference type="PANTHER" id="PTHR30485:SF2">
    <property type="entry name" value="BLL0597 PROTEIN"/>
    <property type="match status" value="1"/>
</dbReference>
<organism evidence="8 9">
    <name type="scientific">Aliiruegeria lutimaris</name>
    <dbReference type="NCBI Taxonomy" id="571298"/>
    <lineage>
        <taxon>Bacteria</taxon>
        <taxon>Pseudomonadati</taxon>
        <taxon>Pseudomonadota</taxon>
        <taxon>Alphaproteobacteria</taxon>
        <taxon>Rhodobacterales</taxon>
        <taxon>Roseobacteraceae</taxon>
        <taxon>Aliiruegeria</taxon>
    </lineage>
</organism>
<dbReference type="OrthoDB" id="196472at2"/>
<evidence type="ECO:0000256" key="2">
    <source>
        <dbReference type="ARBA" id="ARBA00022475"/>
    </source>
</evidence>
<feature type="domain" description="Cytochrome b561 bacterial/Ni-hydrogenase" evidence="7">
    <location>
        <begin position="15"/>
        <end position="190"/>
    </location>
</feature>
<dbReference type="GO" id="GO:0005886">
    <property type="term" value="C:plasma membrane"/>
    <property type="evidence" value="ECO:0007669"/>
    <property type="project" value="UniProtKB-SubCell"/>
</dbReference>
<keyword evidence="3 6" id="KW-0812">Transmembrane</keyword>
<dbReference type="Proteomes" id="UP000199382">
    <property type="component" value="Unassembled WGS sequence"/>
</dbReference>
<name>A0A1G9H951_9RHOB</name>
<feature type="transmembrane region" description="Helical" evidence="6">
    <location>
        <begin position="111"/>
        <end position="128"/>
    </location>
</feature>
<evidence type="ECO:0000259" key="7">
    <source>
        <dbReference type="Pfam" id="PF01292"/>
    </source>
</evidence>
<feature type="transmembrane region" description="Helical" evidence="6">
    <location>
        <begin position="156"/>
        <end position="178"/>
    </location>
</feature>
<dbReference type="GO" id="GO:0022904">
    <property type="term" value="P:respiratory electron transport chain"/>
    <property type="evidence" value="ECO:0007669"/>
    <property type="project" value="InterPro"/>
</dbReference>
<dbReference type="InterPro" id="IPR016174">
    <property type="entry name" value="Di-haem_cyt_TM"/>
</dbReference>
<comment type="subcellular location">
    <subcellularLocation>
        <location evidence="1">Cell membrane</location>
        <topology evidence="1">Multi-pass membrane protein</topology>
    </subcellularLocation>
</comment>
<protein>
    <submittedName>
        <fullName evidence="8">Cytochrome b</fullName>
    </submittedName>
</protein>
<dbReference type="AlphaFoldDB" id="A0A1G9H951"/>
<reference evidence="8 9" key="1">
    <citation type="submission" date="2016-10" db="EMBL/GenBank/DDBJ databases">
        <authorList>
            <person name="de Groot N.N."/>
        </authorList>
    </citation>
    <scope>NUCLEOTIDE SEQUENCE [LARGE SCALE GENOMIC DNA]</scope>
    <source>
        <strain evidence="8 9">DSM 25294</strain>
    </source>
</reference>
<evidence type="ECO:0000256" key="3">
    <source>
        <dbReference type="ARBA" id="ARBA00022692"/>
    </source>
</evidence>
<evidence type="ECO:0000313" key="9">
    <source>
        <dbReference type="Proteomes" id="UP000199382"/>
    </source>
</evidence>
<feature type="transmembrane region" description="Helical" evidence="6">
    <location>
        <begin position="44"/>
        <end position="65"/>
    </location>
</feature>
<evidence type="ECO:0000256" key="1">
    <source>
        <dbReference type="ARBA" id="ARBA00004651"/>
    </source>
</evidence>
<gene>
    <name evidence="8" type="ORF">SAMN04488026_106717</name>
</gene>
<feature type="transmembrane region" description="Helical" evidence="6">
    <location>
        <begin position="20"/>
        <end position="37"/>
    </location>
</feature>
<dbReference type="PANTHER" id="PTHR30485">
    <property type="entry name" value="NI/FE-HYDROGENASE 1 B-TYPE CYTOCHROME SUBUNIT"/>
    <property type="match status" value="1"/>
</dbReference>
<keyword evidence="5 6" id="KW-0472">Membrane</keyword>